<evidence type="ECO:0000313" key="2">
    <source>
        <dbReference type="Proteomes" id="UP000624404"/>
    </source>
</evidence>
<reference evidence="1" key="1">
    <citation type="submission" date="2020-10" db="EMBL/GenBank/DDBJ databases">
        <authorList>
            <person name="Kusch S."/>
        </authorList>
    </citation>
    <scope>NUCLEOTIDE SEQUENCE</scope>
    <source>
        <strain evidence="1">SwB9</strain>
    </source>
</reference>
<sequence>MHSSPLISDKFCILLMACNPIMSAFPASHRCNRCSKCRTRGQLSGLTIPCFVESSCISYSFPSGSLATAPMQLSLYHHSP</sequence>
<keyword evidence="2" id="KW-1185">Reference proteome</keyword>
<dbReference type="EMBL" id="CAJHIA010000036">
    <property type="protein sequence ID" value="CAD6453589.1"/>
    <property type="molecule type" value="Genomic_DNA"/>
</dbReference>
<organism evidence="1 2">
    <name type="scientific">Sclerotinia trifoliorum</name>
    <dbReference type="NCBI Taxonomy" id="28548"/>
    <lineage>
        <taxon>Eukaryota</taxon>
        <taxon>Fungi</taxon>
        <taxon>Dikarya</taxon>
        <taxon>Ascomycota</taxon>
        <taxon>Pezizomycotina</taxon>
        <taxon>Leotiomycetes</taxon>
        <taxon>Helotiales</taxon>
        <taxon>Sclerotiniaceae</taxon>
        <taxon>Sclerotinia</taxon>
    </lineage>
</organism>
<accession>A0A8H2W495</accession>
<evidence type="ECO:0000313" key="1">
    <source>
        <dbReference type="EMBL" id="CAD6453589.1"/>
    </source>
</evidence>
<dbReference type="Proteomes" id="UP000624404">
    <property type="component" value="Unassembled WGS sequence"/>
</dbReference>
<protein>
    <submittedName>
        <fullName evidence="1">F32288ad-980c-456f-9155-2d5c369d118e</fullName>
    </submittedName>
</protein>
<gene>
    <name evidence="1" type="ORF">SCLTRI_LOCUS9973</name>
</gene>
<proteinExistence type="predicted"/>
<dbReference type="AlphaFoldDB" id="A0A8H2W495"/>
<name>A0A8H2W495_9HELO</name>
<comment type="caution">
    <text evidence="1">The sequence shown here is derived from an EMBL/GenBank/DDBJ whole genome shotgun (WGS) entry which is preliminary data.</text>
</comment>